<evidence type="ECO:0000313" key="7">
    <source>
        <dbReference type="EMBL" id="BBX83550.1"/>
    </source>
</evidence>
<dbReference type="PROSITE" id="PS51900">
    <property type="entry name" value="CB"/>
    <property type="match status" value="1"/>
</dbReference>
<feature type="domain" description="Tyr recombinase" evidence="5">
    <location>
        <begin position="190"/>
        <end position="385"/>
    </location>
</feature>
<dbReference type="EMBL" id="AP022577">
    <property type="protein sequence ID" value="BBX83550.1"/>
    <property type="molecule type" value="Genomic_DNA"/>
</dbReference>
<name>A0ABM7I9E5_9MYCO</name>
<dbReference type="CDD" id="cd01189">
    <property type="entry name" value="INT_ICEBs1_C_like"/>
    <property type="match status" value="1"/>
</dbReference>
<dbReference type="PANTHER" id="PTHR30349">
    <property type="entry name" value="PHAGE INTEGRASE-RELATED"/>
    <property type="match status" value="1"/>
</dbReference>
<dbReference type="PROSITE" id="PS51898">
    <property type="entry name" value="TYR_RECOMBINASE"/>
    <property type="match status" value="1"/>
</dbReference>
<feature type="domain" description="Core-binding (CB)" evidence="6">
    <location>
        <begin position="79"/>
        <end position="165"/>
    </location>
</feature>
<feature type="region of interest" description="Disordered" evidence="4">
    <location>
        <begin position="1"/>
        <end position="34"/>
    </location>
</feature>
<keyword evidence="8" id="KW-1185">Reference proteome</keyword>
<dbReference type="InterPro" id="IPR010998">
    <property type="entry name" value="Integrase_recombinase_N"/>
</dbReference>
<evidence type="ECO:0000313" key="8">
    <source>
        <dbReference type="Proteomes" id="UP000465609"/>
    </source>
</evidence>
<gene>
    <name evidence="7" type="ORF">MAUB_14230</name>
</gene>
<proteinExistence type="predicted"/>
<evidence type="ECO:0000259" key="5">
    <source>
        <dbReference type="PROSITE" id="PS51898"/>
    </source>
</evidence>
<dbReference type="Proteomes" id="UP000465609">
    <property type="component" value="Chromosome"/>
</dbReference>
<protein>
    <submittedName>
        <fullName evidence="7">Site-specific integrase</fullName>
    </submittedName>
</protein>
<dbReference type="InterPro" id="IPR044068">
    <property type="entry name" value="CB"/>
</dbReference>
<dbReference type="Gene3D" id="1.10.443.10">
    <property type="entry name" value="Intergrase catalytic core"/>
    <property type="match status" value="1"/>
</dbReference>
<evidence type="ECO:0000256" key="3">
    <source>
        <dbReference type="PROSITE-ProRule" id="PRU01248"/>
    </source>
</evidence>
<evidence type="ECO:0000259" key="6">
    <source>
        <dbReference type="PROSITE" id="PS51900"/>
    </source>
</evidence>
<dbReference type="Pfam" id="PF00589">
    <property type="entry name" value="Phage_integrase"/>
    <property type="match status" value="1"/>
</dbReference>
<dbReference type="InterPro" id="IPR011010">
    <property type="entry name" value="DNA_brk_join_enz"/>
</dbReference>
<dbReference type="InterPro" id="IPR050090">
    <property type="entry name" value="Tyrosine_recombinase_XerCD"/>
</dbReference>
<dbReference type="InterPro" id="IPR002104">
    <property type="entry name" value="Integrase_catalytic"/>
</dbReference>
<keyword evidence="1 3" id="KW-0238">DNA-binding</keyword>
<dbReference type="InterPro" id="IPR013762">
    <property type="entry name" value="Integrase-like_cat_sf"/>
</dbReference>
<dbReference type="PANTHER" id="PTHR30349:SF91">
    <property type="entry name" value="INTA PROTEIN"/>
    <property type="match status" value="1"/>
</dbReference>
<dbReference type="RefSeq" id="WP_138231491.1">
    <property type="nucleotide sequence ID" value="NZ_AP022577.1"/>
</dbReference>
<evidence type="ECO:0000256" key="4">
    <source>
        <dbReference type="SAM" id="MobiDB-lite"/>
    </source>
</evidence>
<keyword evidence="2" id="KW-0233">DNA recombination</keyword>
<evidence type="ECO:0000256" key="1">
    <source>
        <dbReference type="ARBA" id="ARBA00023125"/>
    </source>
</evidence>
<feature type="compositionally biased region" description="Polar residues" evidence="4">
    <location>
        <begin position="1"/>
        <end position="11"/>
    </location>
</feature>
<dbReference type="Gene3D" id="1.10.150.130">
    <property type="match status" value="1"/>
</dbReference>
<evidence type="ECO:0000256" key="2">
    <source>
        <dbReference type="ARBA" id="ARBA00023172"/>
    </source>
</evidence>
<dbReference type="SUPFAM" id="SSF56349">
    <property type="entry name" value="DNA breaking-rejoining enzymes"/>
    <property type="match status" value="1"/>
</dbReference>
<feature type="compositionally biased region" description="Basic and acidic residues" evidence="4">
    <location>
        <begin position="12"/>
        <end position="21"/>
    </location>
</feature>
<reference evidence="7 8" key="1">
    <citation type="journal article" date="2019" name="Emerg. Microbes Infect.">
        <title>Comprehensive subspecies identification of 175 nontuberculous mycobacteria species based on 7547 genomic profiles.</title>
        <authorList>
            <person name="Matsumoto Y."/>
            <person name="Kinjo T."/>
            <person name="Motooka D."/>
            <person name="Nabeya D."/>
            <person name="Jung N."/>
            <person name="Uechi K."/>
            <person name="Horii T."/>
            <person name="Iida T."/>
            <person name="Fujita J."/>
            <person name="Nakamura S."/>
        </authorList>
    </citation>
    <scope>NUCLEOTIDE SEQUENCE [LARGE SCALE GENOMIC DNA]</scope>
    <source>
        <strain evidence="7 8">JCM 15296</strain>
    </source>
</reference>
<accession>A0ABM7I9E5</accession>
<organism evidence="7 8">
    <name type="scientific">Mycolicibacterium aubagnense</name>
    <dbReference type="NCBI Taxonomy" id="319707"/>
    <lineage>
        <taxon>Bacteria</taxon>
        <taxon>Bacillati</taxon>
        <taxon>Actinomycetota</taxon>
        <taxon>Actinomycetes</taxon>
        <taxon>Mycobacteriales</taxon>
        <taxon>Mycobacteriaceae</taxon>
        <taxon>Mycolicibacterium</taxon>
    </lineage>
</organism>
<sequence length="394" mass="43225">MSDDTTASQPRQRGERADSSIKKLPGGRWRARPTLGIDPVTGKQVRPTKVFDTKRAALDWVAEQREQWRAASWARKSTQTFDEVADHWLKLRAADSSIGPNTVRADRESLAYARRAFGAVPVQKLTPPALADWSATLTGKGGKALAPATKRRAIVRLKSVMSHAKRMRWVTYDASADLDTPEQKAITAAAAGDIWTPAQMAAFLDYVASHRLAGCFALTLLGLRREEVGGLRWQDIDLDTGALRIRQARVDVNGKDHIVPTKTDRSARDLPLPPRELAMIKAMRTAHQREHLAIGRPLTGGDLLLSRADGTPLPVRDYSREFTARRKAAGLKAIPLGKLRHSNISRMRAAGVSADVVAAWHGHTERMTMAVYGRVTDDRLTAASAVFSAAIETA</sequence>